<keyword evidence="1" id="KW-1133">Transmembrane helix</keyword>
<feature type="transmembrane region" description="Helical" evidence="1">
    <location>
        <begin position="82"/>
        <end position="100"/>
    </location>
</feature>
<feature type="transmembrane region" description="Helical" evidence="1">
    <location>
        <begin position="6"/>
        <end position="28"/>
    </location>
</feature>
<dbReference type="AlphaFoldDB" id="E4Z015"/>
<accession>E4Z015</accession>
<feature type="non-terminal residue" evidence="2">
    <location>
        <position position="1"/>
    </location>
</feature>
<name>E4Z015_OIKDI</name>
<keyword evidence="1" id="KW-0812">Transmembrane</keyword>
<organism evidence="2">
    <name type="scientific">Oikopleura dioica</name>
    <name type="common">Tunicate</name>
    <dbReference type="NCBI Taxonomy" id="34765"/>
    <lineage>
        <taxon>Eukaryota</taxon>
        <taxon>Metazoa</taxon>
        <taxon>Chordata</taxon>
        <taxon>Tunicata</taxon>
        <taxon>Appendicularia</taxon>
        <taxon>Copelata</taxon>
        <taxon>Oikopleuridae</taxon>
        <taxon>Oikopleura</taxon>
    </lineage>
</organism>
<gene>
    <name evidence="2" type="ORF">GSOID_T00023089001</name>
</gene>
<keyword evidence="1" id="KW-0472">Membrane</keyword>
<feature type="transmembrane region" description="Helical" evidence="1">
    <location>
        <begin position="49"/>
        <end position="76"/>
    </location>
</feature>
<sequence>SFYASFVFECVFLAVFMSSFGEVLLAFVSSSAFASAPVGAFSPSSLSALVARFLGVFVVTFALVVVFGLLVLAFFLEALSPSFASLITLVLVLALVEAAVPRIQEHFLVVWDGYVGVERDFEVAAGLSLHKRLNRFD</sequence>
<dbReference type="Proteomes" id="UP000011014">
    <property type="component" value="Unassembled WGS sequence"/>
</dbReference>
<protein>
    <submittedName>
        <fullName evidence="2">Uncharacterized protein</fullName>
    </submittedName>
</protein>
<evidence type="ECO:0000256" key="1">
    <source>
        <dbReference type="SAM" id="Phobius"/>
    </source>
</evidence>
<proteinExistence type="predicted"/>
<dbReference type="EMBL" id="FN656240">
    <property type="protein sequence ID" value="CBY41043.1"/>
    <property type="molecule type" value="Genomic_DNA"/>
</dbReference>
<reference evidence="2" key="1">
    <citation type="journal article" date="2010" name="Science">
        <title>Plasticity of animal genome architecture unmasked by rapid evolution of a pelagic tunicate.</title>
        <authorList>
            <person name="Denoeud F."/>
            <person name="Henriet S."/>
            <person name="Mungpakdee S."/>
            <person name="Aury J.M."/>
            <person name="Da Silva C."/>
            <person name="Brinkmann H."/>
            <person name="Mikhaleva J."/>
            <person name="Olsen L.C."/>
            <person name="Jubin C."/>
            <person name="Canestro C."/>
            <person name="Bouquet J.M."/>
            <person name="Danks G."/>
            <person name="Poulain J."/>
            <person name="Campsteijn C."/>
            <person name="Adamski M."/>
            <person name="Cross I."/>
            <person name="Yadetie F."/>
            <person name="Muffato M."/>
            <person name="Louis A."/>
            <person name="Butcher S."/>
            <person name="Tsagkogeorga G."/>
            <person name="Konrad A."/>
            <person name="Singh S."/>
            <person name="Jensen M.F."/>
            <person name="Cong E.H."/>
            <person name="Eikeseth-Otteraa H."/>
            <person name="Noel B."/>
            <person name="Anthouard V."/>
            <person name="Porcel B.M."/>
            <person name="Kachouri-Lafond R."/>
            <person name="Nishino A."/>
            <person name="Ugolini M."/>
            <person name="Chourrout P."/>
            <person name="Nishida H."/>
            <person name="Aasland R."/>
            <person name="Huzurbazar S."/>
            <person name="Westhof E."/>
            <person name="Delsuc F."/>
            <person name="Lehrach H."/>
            <person name="Reinhardt R."/>
            <person name="Weissenbach J."/>
            <person name="Roy S.W."/>
            <person name="Artiguenave F."/>
            <person name="Postlethwait J.H."/>
            <person name="Manak J.R."/>
            <person name="Thompson E.M."/>
            <person name="Jaillon O."/>
            <person name="Du Pasquier L."/>
            <person name="Boudinot P."/>
            <person name="Liberles D.A."/>
            <person name="Volff J.N."/>
            <person name="Philippe H."/>
            <person name="Lenhard B."/>
            <person name="Roest Crollius H."/>
            <person name="Wincker P."/>
            <person name="Chourrout D."/>
        </authorList>
    </citation>
    <scope>NUCLEOTIDE SEQUENCE [LARGE SCALE GENOMIC DNA]</scope>
</reference>
<evidence type="ECO:0000313" key="2">
    <source>
        <dbReference type="EMBL" id="CBY41043.1"/>
    </source>
</evidence>